<comment type="caution">
    <text evidence="8">The sequence shown here is derived from an EMBL/GenBank/DDBJ whole genome shotgun (WGS) entry which is preliminary data.</text>
</comment>
<feature type="domain" description="PARP catalytic" evidence="7">
    <location>
        <begin position="71"/>
        <end position="175"/>
    </location>
</feature>
<dbReference type="GO" id="GO:0003950">
    <property type="term" value="F:NAD+ poly-ADP-ribosyltransferase activity"/>
    <property type="evidence" value="ECO:0007669"/>
    <property type="project" value="UniProtKB-UniRule"/>
</dbReference>
<dbReference type="SUPFAM" id="SSF117839">
    <property type="entry name" value="WWE domain"/>
    <property type="match status" value="1"/>
</dbReference>
<evidence type="ECO:0000256" key="3">
    <source>
        <dbReference type="ARBA" id="ARBA00022679"/>
    </source>
</evidence>
<dbReference type="PROSITE" id="PS51059">
    <property type="entry name" value="PARP_CATALYTIC"/>
    <property type="match status" value="1"/>
</dbReference>
<keyword evidence="3 6" id="KW-0808">Transferase</keyword>
<dbReference type="Proteomes" id="UP000683360">
    <property type="component" value="Unassembled WGS sequence"/>
</dbReference>
<proteinExistence type="predicted"/>
<evidence type="ECO:0000256" key="2">
    <source>
        <dbReference type="ARBA" id="ARBA00022676"/>
    </source>
</evidence>
<dbReference type="InterPro" id="IPR052056">
    <property type="entry name" value="Mono-ARTD/PARP"/>
</dbReference>
<dbReference type="SUPFAM" id="SSF56399">
    <property type="entry name" value="ADP-ribosylation"/>
    <property type="match status" value="1"/>
</dbReference>
<dbReference type="EC" id="2.4.2.-" evidence="6"/>
<evidence type="ECO:0000256" key="5">
    <source>
        <dbReference type="ARBA" id="ARBA00023242"/>
    </source>
</evidence>
<dbReference type="GO" id="GO:0010629">
    <property type="term" value="P:negative regulation of gene expression"/>
    <property type="evidence" value="ECO:0007669"/>
    <property type="project" value="TreeGrafter"/>
</dbReference>
<dbReference type="GO" id="GO:0003714">
    <property type="term" value="F:transcription corepressor activity"/>
    <property type="evidence" value="ECO:0007669"/>
    <property type="project" value="TreeGrafter"/>
</dbReference>
<evidence type="ECO:0000259" key="7">
    <source>
        <dbReference type="PROSITE" id="PS51059"/>
    </source>
</evidence>
<name>A0A8S3UVJ5_MYTED</name>
<dbReference type="Gene3D" id="3.90.228.10">
    <property type="match status" value="1"/>
</dbReference>
<evidence type="ECO:0000256" key="6">
    <source>
        <dbReference type="RuleBase" id="RU362114"/>
    </source>
</evidence>
<dbReference type="AlphaFoldDB" id="A0A8S3UVJ5"/>
<dbReference type="PANTHER" id="PTHR14453:SF67">
    <property type="entry name" value="POLY [ADP-RIBOSE] POLYMERASE"/>
    <property type="match status" value="1"/>
</dbReference>
<evidence type="ECO:0000313" key="9">
    <source>
        <dbReference type="Proteomes" id="UP000683360"/>
    </source>
</evidence>
<keyword evidence="5" id="KW-0539">Nucleus</keyword>
<accession>A0A8S3UVJ5</accession>
<keyword evidence="4 6" id="KW-0520">NAD</keyword>
<evidence type="ECO:0000256" key="4">
    <source>
        <dbReference type="ARBA" id="ARBA00023027"/>
    </source>
</evidence>
<dbReference type="EMBL" id="CAJPWZ010002853">
    <property type="protein sequence ID" value="CAG2246296.1"/>
    <property type="molecule type" value="Genomic_DNA"/>
</dbReference>
<sequence length="175" mass="20270">MGEKLVEYPAEISLKLEEAVRGRKQNAEFYDAHGEKYIVDFSTYEEYVDKDPTNCVKVIRKIKLTGAAFELPTSWANMDEKENIKVVLLQQNDPDYRKTEKSFKLGTGGKYRIVQIEKIQNRQLHQQYMAKKLNMENESSAHNTERTLWHGTAYNAIDSINTYGFNRSYCGKNGN</sequence>
<dbReference type="GO" id="GO:0005634">
    <property type="term" value="C:nucleus"/>
    <property type="evidence" value="ECO:0007669"/>
    <property type="project" value="UniProtKB-SubCell"/>
</dbReference>
<keyword evidence="9" id="KW-1185">Reference proteome</keyword>
<evidence type="ECO:0000313" key="8">
    <source>
        <dbReference type="EMBL" id="CAG2246296.1"/>
    </source>
</evidence>
<gene>
    <name evidence="8" type="ORF">MEDL_58289</name>
</gene>
<protein>
    <recommendedName>
        <fullName evidence="6">Poly [ADP-ribose] polymerase</fullName>
        <shortName evidence="6">PARP</shortName>
        <ecNumber evidence="6">2.4.2.-</ecNumber>
    </recommendedName>
</protein>
<dbReference type="Gene3D" id="3.30.720.50">
    <property type="match status" value="1"/>
</dbReference>
<dbReference type="GO" id="GO:0005737">
    <property type="term" value="C:cytoplasm"/>
    <property type="evidence" value="ECO:0007669"/>
    <property type="project" value="TreeGrafter"/>
</dbReference>
<dbReference type="PANTHER" id="PTHR14453">
    <property type="entry name" value="PARP/ZINC FINGER CCCH TYPE DOMAIN CONTAINING PROTEIN"/>
    <property type="match status" value="1"/>
</dbReference>
<dbReference type="OrthoDB" id="5987649at2759"/>
<comment type="subcellular location">
    <subcellularLocation>
        <location evidence="1">Nucleus</location>
    </subcellularLocation>
</comment>
<dbReference type="InterPro" id="IPR012317">
    <property type="entry name" value="Poly(ADP-ribose)pol_cat_dom"/>
</dbReference>
<organism evidence="8 9">
    <name type="scientific">Mytilus edulis</name>
    <name type="common">Blue mussel</name>
    <dbReference type="NCBI Taxonomy" id="6550"/>
    <lineage>
        <taxon>Eukaryota</taxon>
        <taxon>Metazoa</taxon>
        <taxon>Spiralia</taxon>
        <taxon>Lophotrochozoa</taxon>
        <taxon>Mollusca</taxon>
        <taxon>Bivalvia</taxon>
        <taxon>Autobranchia</taxon>
        <taxon>Pteriomorphia</taxon>
        <taxon>Mytilida</taxon>
        <taxon>Mytiloidea</taxon>
        <taxon>Mytilidae</taxon>
        <taxon>Mytilinae</taxon>
        <taxon>Mytilus</taxon>
    </lineage>
</organism>
<reference evidence="8" key="1">
    <citation type="submission" date="2021-03" db="EMBL/GenBank/DDBJ databases">
        <authorList>
            <person name="Bekaert M."/>
        </authorList>
    </citation>
    <scope>NUCLEOTIDE SEQUENCE</scope>
</reference>
<evidence type="ECO:0000256" key="1">
    <source>
        <dbReference type="ARBA" id="ARBA00004123"/>
    </source>
</evidence>
<dbReference type="InterPro" id="IPR037197">
    <property type="entry name" value="WWE_dom_sf"/>
</dbReference>
<keyword evidence="2 6" id="KW-0328">Glycosyltransferase</keyword>
<dbReference type="Pfam" id="PF00644">
    <property type="entry name" value="PARP"/>
    <property type="match status" value="1"/>
</dbReference>